<dbReference type="Pfam" id="PF03446">
    <property type="entry name" value="NAD_binding_2"/>
    <property type="match status" value="1"/>
</dbReference>
<dbReference type="Pfam" id="PF09130">
    <property type="entry name" value="DUF1932"/>
    <property type="match status" value="1"/>
</dbReference>
<comment type="caution">
    <text evidence="3">The sequence shown here is derived from an EMBL/GenBank/DDBJ whole genome shotgun (WGS) entry which is preliminary data.</text>
</comment>
<feature type="domain" description="6-phosphogluconate dehydrogenase NADP-binding" evidence="1">
    <location>
        <begin position="9"/>
        <end position="168"/>
    </location>
</feature>
<proteinExistence type="predicted"/>
<gene>
    <name evidence="3" type="ORF">E3J48_04915</name>
</gene>
<organism evidence="3 4">
    <name type="scientific">Aerophobetes bacterium</name>
    <dbReference type="NCBI Taxonomy" id="2030807"/>
    <lineage>
        <taxon>Bacteria</taxon>
        <taxon>Candidatus Aerophobota</taxon>
    </lineage>
</organism>
<dbReference type="InterPro" id="IPR013328">
    <property type="entry name" value="6PGD_dom2"/>
</dbReference>
<dbReference type="Gene3D" id="1.10.1040.10">
    <property type="entry name" value="N-(1-d-carboxylethyl)-l-norvaline Dehydrogenase, domain 2"/>
    <property type="match status" value="1"/>
</dbReference>
<dbReference type="SUPFAM" id="SSF48179">
    <property type="entry name" value="6-phosphogluconate dehydrogenase C-terminal domain-like"/>
    <property type="match status" value="1"/>
</dbReference>
<dbReference type="Gene3D" id="3.40.50.720">
    <property type="entry name" value="NAD(P)-binding Rossmann-like Domain"/>
    <property type="match status" value="1"/>
</dbReference>
<dbReference type="InterPro" id="IPR008927">
    <property type="entry name" value="6-PGluconate_DH-like_C_sf"/>
</dbReference>
<evidence type="ECO:0000259" key="2">
    <source>
        <dbReference type="Pfam" id="PF09130"/>
    </source>
</evidence>
<name>A0A523W4V4_UNCAE</name>
<dbReference type="Proteomes" id="UP000319130">
    <property type="component" value="Unassembled WGS sequence"/>
</dbReference>
<feature type="domain" description="Phosphogluconate dehydrogenase NAD-binding putative C-terminal" evidence="2">
    <location>
        <begin position="200"/>
        <end position="267"/>
    </location>
</feature>
<dbReference type="GO" id="GO:0050661">
    <property type="term" value="F:NADP binding"/>
    <property type="evidence" value="ECO:0007669"/>
    <property type="project" value="InterPro"/>
</dbReference>
<dbReference type="InterPro" id="IPR015814">
    <property type="entry name" value="Pgluconate_DH_NAD-bd_C"/>
</dbReference>
<protein>
    <submittedName>
        <fullName evidence="3">NAD(P)-dependent oxidoreductase</fullName>
    </submittedName>
</protein>
<dbReference type="InterPro" id="IPR036291">
    <property type="entry name" value="NAD(P)-bd_dom_sf"/>
</dbReference>
<accession>A0A523W4V4</accession>
<dbReference type="EMBL" id="SOIZ01000211">
    <property type="protein sequence ID" value="TET62035.1"/>
    <property type="molecule type" value="Genomic_DNA"/>
</dbReference>
<reference evidence="3 4" key="1">
    <citation type="submission" date="2019-03" db="EMBL/GenBank/DDBJ databases">
        <title>Metabolic potential of uncultured bacteria and archaea associated with petroleum seepage in deep-sea sediments.</title>
        <authorList>
            <person name="Dong X."/>
            <person name="Hubert C."/>
        </authorList>
    </citation>
    <scope>NUCLEOTIDE SEQUENCE [LARGE SCALE GENOMIC DNA]</scope>
    <source>
        <strain evidence="3">E29_bin52</strain>
    </source>
</reference>
<dbReference type="InterPro" id="IPR006115">
    <property type="entry name" value="6PGDH_NADP-bd"/>
</dbReference>
<dbReference type="SUPFAM" id="SSF51735">
    <property type="entry name" value="NAD(P)-binding Rossmann-fold domains"/>
    <property type="match status" value="1"/>
</dbReference>
<evidence type="ECO:0000313" key="3">
    <source>
        <dbReference type="EMBL" id="TET62035.1"/>
    </source>
</evidence>
<sequence length="300" mass="33113">MGISRKKKTGFIGFGTVASEFSRGFDRSGLLEVWAYDKILEDPLQKGKMQKRAAELNVKLAGDIASLIEGCEIVLSTVTVDAAIEVAKQSASFLGKQNTYVDLNSTSPGTKREIAHIVEKTGANFVEGAILGAIGSYGLRVPIMVCGEEVEEFQNLMGQVGMDLTYVGKAIGKACTIKMLRSVFAKGVEALLVEMLQGAVRHDVENYVMENICKYMDGSSFFSIANNWLTTHAVHAERRFWEMEQVIETLREIGVEPIMATATREKLKVSIDLRLKEFFEGREPKDYHQVIAAIEAKTSS</sequence>
<dbReference type="AlphaFoldDB" id="A0A523W4V4"/>
<evidence type="ECO:0000259" key="1">
    <source>
        <dbReference type="Pfam" id="PF03446"/>
    </source>
</evidence>
<evidence type="ECO:0000313" key="4">
    <source>
        <dbReference type="Proteomes" id="UP000319130"/>
    </source>
</evidence>